<gene>
    <name evidence="2" type="ORF">HKW67_02790</name>
</gene>
<organism evidence="2 3">
    <name type="scientific">Gemmatimonas groenlandica</name>
    <dbReference type="NCBI Taxonomy" id="2732249"/>
    <lineage>
        <taxon>Bacteria</taxon>
        <taxon>Pseudomonadati</taxon>
        <taxon>Gemmatimonadota</taxon>
        <taxon>Gemmatimonadia</taxon>
        <taxon>Gemmatimonadales</taxon>
        <taxon>Gemmatimonadaceae</taxon>
        <taxon>Gemmatimonas</taxon>
    </lineage>
</organism>
<protein>
    <submittedName>
        <fullName evidence="2">MBL fold metallo-hydrolase</fullName>
    </submittedName>
</protein>
<dbReference type="GO" id="GO:0005737">
    <property type="term" value="C:cytoplasm"/>
    <property type="evidence" value="ECO:0007669"/>
    <property type="project" value="TreeGrafter"/>
</dbReference>
<dbReference type="Gene3D" id="3.60.15.10">
    <property type="entry name" value="Ribonuclease Z/Hydroxyacylglutathione hydrolase-like"/>
    <property type="match status" value="1"/>
</dbReference>
<dbReference type="EMBL" id="CP053085">
    <property type="protein sequence ID" value="QJR38086.1"/>
    <property type="molecule type" value="Genomic_DNA"/>
</dbReference>
<dbReference type="AlphaFoldDB" id="A0A6M4IWX9"/>
<dbReference type="PIRSF" id="PIRSF038896">
    <property type="entry name" value="NAPE-PLD"/>
    <property type="match status" value="1"/>
</dbReference>
<evidence type="ECO:0000259" key="1">
    <source>
        <dbReference type="Pfam" id="PF12706"/>
    </source>
</evidence>
<dbReference type="InterPro" id="IPR036866">
    <property type="entry name" value="RibonucZ/Hydroxyglut_hydro"/>
</dbReference>
<dbReference type="SUPFAM" id="SSF56281">
    <property type="entry name" value="Metallo-hydrolase/oxidoreductase"/>
    <property type="match status" value="1"/>
</dbReference>
<dbReference type="GO" id="GO:0070290">
    <property type="term" value="F:N-acylphosphatidylethanolamine-specific phospholipase D activity"/>
    <property type="evidence" value="ECO:0007669"/>
    <property type="project" value="InterPro"/>
</dbReference>
<dbReference type="PANTHER" id="PTHR15032">
    <property type="entry name" value="N-ACYL-PHOSPHATIDYLETHANOLAMINE-HYDROLYZING PHOSPHOLIPASE D"/>
    <property type="match status" value="1"/>
</dbReference>
<keyword evidence="3" id="KW-1185">Reference proteome</keyword>
<proteinExistence type="predicted"/>
<dbReference type="Pfam" id="PF12706">
    <property type="entry name" value="Lactamase_B_2"/>
    <property type="match status" value="1"/>
</dbReference>
<feature type="domain" description="Metallo-beta-lactamase" evidence="1">
    <location>
        <begin position="52"/>
        <end position="259"/>
    </location>
</feature>
<dbReference type="InterPro" id="IPR001279">
    <property type="entry name" value="Metallo-B-lactamas"/>
</dbReference>
<dbReference type="GO" id="GO:0008270">
    <property type="term" value="F:zinc ion binding"/>
    <property type="evidence" value="ECO:0007669"/>
    <property type="project" value="InterPro"/>
</dbReference>
<sequence>MVQRARDRLPRPPAHPIVGVAPDLAFIHGNRGEPALTWIGHSSLLLQIDGVNVLIDPVFSSRASPFRFAGPKRHQPPGLRADQLPRIDVVVLSHNHYDHLDRRSMRDVAVQRGGTPAFIVPRGTESWFATNLPRAAQDARVIGCAWDDVVRWPGLTRELELHFLSVQHWSNRTMLDRNLSLWGSWAIVHPDFRFWYSGDLGYSNEPREIGARFGHFDAAAIAIGAYEPRWFMRTQHVNPEEAVQVMLDVNAHEAVGVHWGTFALTDEPLDQPPRDLAAALTARGLPPDRFRVLRHGETRRYRWPDTPAGADTP</sequence>
<name>A0A6M4IWX9_9BACT</name>
<dbReference type="PANTHER" id="PTHR15032:SF4">
    <property type="entry name" value="N-ACYL-PHOSPHATIDYLETHANOLAMINE-HYDROLYZING PHOSPHOLIPASE D"/>
    <property type="match status" value="1"/>
</dbReference>
<dbReference type="Proteomes" id="UP000500938">
    <property type="component" value="Chromosome"/>
</dbReference>
<keyword evidence="2" id="KW-0378">Hydrolase</keyword>
<dbReference type="KEGG" id="ggr:HKW67_02790"/>
<accession>A0A6M4IWX9</accession>
<dbReference type="InterPro" id="IPR024884">
    <property type="entry name" value="NAPE-PLD"/>
</dbReference>
<evidence type="ECO:0000313" key="3">
    <source>
        <dbReference type="Proteomes" id="UP000500938"/>
    </source>
</evidence>
<evidence type="ECO:0000313" key="2">
    <source>
        <dbReference type="EMBL" id="QJR38086.1"/>
    </source>
</evidence>
<reference evidence="2 3" key="1">
    <citation type="submission" date="2020-05" db="EMBL/GenBank/DDBJ databases">
        <title>Complete genome sequence of Gemmatimonas greenlandica TET16.</title>
        <authorList>
            <person name="Zeng Y."/>
        </authorList>
    </citation>
    <scope>NUCLEOTIDE SEQUENCE [LARGE SCALE GENOMIC DNA]</scope>
    <source>
        <strain evidence="2 3">TET16</strain>
    </source>
</reference>